<gene>
    <name evidence="1" type="ORF">F2P81_021749</name>
</gene>
<dbReference type="Proteomes" id="UP000438429">
    <property type="component" value="Unassembled WGS sequence"/>
</dbReference>
<dbReference type="EMBL" id="VEVO01000019">
    <property type="protein sequence ID" value="KAF0027012.1"/>
    <property type="molecule type" value="Genomic_DNA"/>
</dbReference>
<reference evidence="1 2" key="1">
    <citation type="submission" date="2019-06" db="EMBL/GenBank/DDBJ databases">
        <title>Draft genomes of female and male turbot (Scophthalmus maximus).</title>
        <authorList>
            <person name="Xu H."/>
            <person name="Xu X.-W."/>
            <person name="Shao C."/>
            <person name="Chen S."/>
        </authorList>
    </citation>
    <scope>NUCLEOTIDE SEQUENCE [LARGE SCALE GENOMIC DNA]</scope>
    <source>
        <strain evidence="1">Ysfricsl-2016a</strain>
        <tissue evidence="1">Blood</tissue>
    </source>
</reference>
<dbReference type="AlphaFoldDB" id="A0A6A4S724"/>
<protein>
    <submittedName>
        <fullName evidence="1">Uncharacterized protein</fullName>
    </submittedName>
</protein>
<accession>A0A6A4S724</accession>
<evidence type="ECO:0000313" key="2">
    <source>
        <dbReference type="Proteomes" id="UP000438429"/>
    </source>
</evidence>
<name>A0A6A4S724_SCOMX</name>
<proteinExistence type="predicted"/>
<sequence length="138" mass="15770">MSLSIIPVIVQLNRKQAELQQQQQQQGHVRVSWLRDRAAASSLCFTTSSDRCVCWCVCVQSGSLVHLQLVQVQPGLCEIGSNQDENQTLIQEQLQLMDRLKVLTSRRDQRSDMSRIMTRKPFILCGFLLTANQYSFTL</sequence>
<comment type="caution">
    <text evidence="1">The sequence shown here is derived from an EMBL/GenBank/DDBJ whole genome shotgun (WGS) entry which is preliminary data.</text>
</comment>
<evidence type="ECO:0000313" key="1">
    <source>
        <dbReference type="EMBL" id="KAF0027012.1"/>
    </source>
</evidence>
<organism evidence="1 2">
    <name type="scientific">Scophthalmus maximus</name>
    <name type="common">Turbot</name>
    <name type="synonym">Psetta maxima</name>
    <dbReference type="NCBI Taxonomy" id="52904"/>
    <lineage>
        <taxon>Eukaryota</taxon>
        <taxon>Metazoa</taxon>
        <taxon>Chordata</taxon>
        <taxon>Craniata</taxon>
        <taxon>Vertebrata</taxon>
        <taxon>Euteleostomi</taxon>
        <taxon>Actinopterygii</taxon>
        <taxon>Neopterygii</taxon>
        <taxon>Teleostei</taxon>
        <taxon>Neoteleostei</taxon>
        <taxon>Acanthomorphata</taxon>
        <taxon>Carangaria</taxon>
        <taxon>Pleuronectiformes</taxon>
        <taxon>Pleuronectoidei</taxon>
        <taxon>Scophthalmidae</taxon>
        <taxon>Scophthalmus</taxon>
    </lineage>
</organism>